<evidence type="ECO:0000313" key="2">
    <source>
        <dbReference type="EMBL" id="AKH45844.1"/>
    </source>
</evidence>
<dbReference type="EMBL" id="KR029577">
    <property type="protein sequence ID" value="AKH45844.1"/>
    <property type="molecule type" value="Genomic_DNA"/>
</dbReference>
<reference evidence="2" key="1">
    <citation type="journal article" date="2015" name="Front. Microbiol.">
        <title>Combining genomic sequencing methods to explore viral diversity and reveal potential virus-host interactions.</title>
        <authorList>
            <person name="Chow C.E."/>
            <person name="Winget D.M."/>
            <person name="White R.A.III."/>
            <person name="Hallam S.J."/>
            <person name="Suttle C.A."/>
        </authorList>
    </citation>
    <scope>NUCLEOTIDE SEQUENCE</scope>
    <source>
        <strain evidence="2">Anoxic3_1</strain>
    </source>
</reference>
<sequence>MKETPTSPSGPTTPRGRGVVKTTPQRVDLDQVRRDAARDRFKQNHGTKPTR</sequence>
<evidence type="ECO:0000256" key="1">
    <source>
        <dbReference type="SAM" id="MobiDB-lite"/>
    </source>
</evidence>
<feature type="region of interest" description="Disordered" evidence="1">
    <location>
        <begin position="1"/>
        <end position="51"/>
    </location>
</feature>
<organism evidence="2">
    <name type="scientific">uncultured marine virus</name>
    <dbReference type="NCBI Taxonomy" id="186617"/>
    <lineage>
        <taxon>Viruses</taxon>
        <taxon>environmental samples</taxon>
    </lineage>
</organism>
<protein>
    <submittedName>
        <fullName evidence="2">Uncharacterized protein</fullName>
    </submittedName>
</protein>
<name>A0A0F7KZX3_9VIRU</name>
<feature type="compositionally biased region" description="Low complexity" evidence="1">
    <location>
        <begin position="1"/>
        <end position="17"/>
    </location>
</feature>
<proteinExistence type="predicted"/>
<reference evidence="2" key="2">
    <citation type="submission" date="2015-03" db="EMBL/GenBank/DDBJ databases">
        <authorList>
            <person name="Chow C.-E.T."/>
            <person name="Winget D.M."/>
            <person name="White R.A.III."/>
            <person name="Hallam S.J."/>
            <person name="Suttle C.A."/>
        </authorList>
    </citation>
    <scope>NUCLEOTIDE SEQUENCE</scope>
    <source>
        <strain evidence="2">Anoxic3_1</strain>
    </source>
</reference>
<feature type="compositionally biased region" description="Basic and acidic residues" evidence="1">
    <location>
        <begin position="27"/>
        <end position="42"/>
    </location>
</feature>
<accession>A0A0F7KZX3</accession>